<sequence length="1201" mass="135059">MKKILLLLCIGLHTLCYSQVAPSPQTDIPNILPPSPTASDLGKYALVGTNMSSGGAKSSIPLYTYKTRNLSLPISLDYSADGFKVDQVSSRVGTGWTLNAGGAISRTVLGNPDGGGFVNPPTDFPGTTGSALDSYINSSVNGYDTQADIFTFNFCGNFGRFIIYDGGIKKLEQNNLKIEGDINSGFVITSADGIKYHFTAIESSSSVNSLNPKYRAEIKNAWFLTRIIHPLGDFITLSYSNCEFKYMASTNQTFIYFDYSSFDGPDVEPTQTRPADKEDHSYTVINNKGVYLSGISSNSATNGYLKFNYEERADLVGDFYLLNVGLYRSQSPSIADIPLQNIQLNYNTVTTSSYYQNQYTNYVNNLNVNKRLFLNAITVNDKKYLFEYNDLDKVPPRLSFSQDHYGYFNGKINKTLVPEPVNPVIANAFRYEGYGDRNPDFSYAKTGLLNRITFPTGASESIDYEANSVYMAMDKNCDVPDSTFSIYKEATSTLKHNITVYSEPFTVTCTSTVKVQIGCVPMNRASNGQPSYPNGEYLVNAGLADAEDYLLGFTQFTDGQAVVDQHNVIYVTFQPGTYRLAVKVRGDAKGYCMFTYSNSYPFTGNKEVAGVRIKRVTTFDPITAKQTVKNYNYNNLVDGHSTGKIVSEKPIYQSRTRTFSNYGNYSYVTKHFLKFSSGNVYGISDLTGNHIYYDRVVESIGDNYENGGIEHVFLNATDSYPSALMGNFIEGVSFSNTGINSHQEIEQNNFTKRNNEYIFIKRVKTTYLDDTRLEALYPFYVFTADPGGTTLNLPKNNLNDYVYLNVNQYNLFSRWTYPIKTETILYDSNGQQPISSIEEFQYDNTDHQLLTKTIQTNSDGKAHSSINRYAHEMVASGNTIPYQEMINRHIFNPVIEYEELTDGLKQQKIIKEYRRGWVVNDFILPEIVKSQFKTNDVETRLQYYKYDENGNPLEVAKASGPKISYLWAYDKSLLIAEVKNSDFTNVENILGGKSVADAFLLKQFPSEEEVRSFILPLRSHVGLSNSMISSYIYDPLVGIKVSTDTKNLDNFFDYDLYQRLLNVKDRNNNIVKNYSYNFLINDPIWEATGNKRCVVDINNKNTGIQEAEQKDINPISISYNNLRWISLGQTNACPVDVPCHGIDHKVINGECVEGIKVYTSSVKNGVRGTTYTCVYHYEWTDGTRSVDLIDDAHNGPCTVLQ</sequence>
<dbReference type="OrthoDB" id="903892at2"/>
<evidence type="ECO:0000256" key="1">
    <source>
        <dbReference type="SAM" id="SignalP"/>
    </source>
</evidence>
<feature type="chain" id="PRO_5002129801" description="PKD domain-containing protein" evidence="1">
    <location>
        <begin position="19"/>
        <end position="1201"/>
    </location>
</feature>
<proteinExistence type="predicted"/>
<name>A0A0C1DCA1_9SPHI</name>
<organism evidence="2 3">
    <name type="scientific">Pedobacter kyungheensis</name>
    <dbReference type="NCBI Taxonomy" id="1069985"/>
    <lineage>
        <taxon>Bacteria</taxon>
        <taxon>Pseudomonadati</taxon>
        <taxon>Bacteroidota</taxon>
        <taxon>Sphingobacteriia</taxon>
        <taxon>Sphingobacteriales</taxon>
        <taxon>Sphingobacteriaceae</taxon>
        <taxon>Pedobacter</taxon>
    </lineage>
</organism>
<evidence type="ECO:0000313" key="3">
    <source>
        <dbReference type="Proteomes" id="UP000031246"/>
    </source>
</evidence>
<evidence type="ECO:0000313" key="2">
    <source>
        <dbReference type="EMBL" id="KIA95221.1"/>
    </source>
</evidence>
<evidence type="ECO:0008006" key="4">
    <source>
        <dbReference type="Google" id="ProtNLM"/>
    </source>
</evidence>
<accession>A0A0C1DCA1</accession>
<dbReference type="RefSeq" id="WP_156131426.1">
    <property type="nucleotide sequence ID" value="NZ_JSYN01000006.1"/>
</dbReference>
<comment type="caution">
    <text evidence="2">The sequence shown here is derived from an EMBL/GenBank/DDBJ whole genome shotgun (WGS) entry which is preliminary data.</text>
</comment>
<keyword evidence="1" id="KW-0732">Signal</keyword>
<reference evidence="2 3" key="1">
    <citation type="submission" date="2014-10" db="EMBL/GenBank/DDBJ databases">
        <title>Pedobacter Kyungheensis.</title>
        <authorList>
            <person name="Anderson B.M."/>
            <person name="Newman J.D."/>
        </authorList>
    </citation>
    <scope>NUCLEOTIDE SEQUENCE [LARGE SCALE GENOMIC DNA]</scope>
    <source>
        <strain evidence="2 3">KACC 16221</strain>
    </source>
</reference>
<gene>
    <name evidence="2" type="ORF">OC25_07875</name>
</gene>
<dbReference type="AlphaFoldDB" id="A0A0C1DCA1"/>
<protein>
    <recommendedName>
        <fullName evidence="4">PKD domain-containing protein</fullName>
    </recommendedName>
</protein>
<keyword evidence="3" id="KW-1185">Reference proteome</keyword>
<feature type="signal peptide" evidence="1">
    <location>
        <begin position="1"/>
        <end position="18"/>
    </location>
</feature>
<dbReference type="EMBL" id="JSYN01000006">
    <property type="protein sequence ID" value="KIA95221.1"/>
    <property type="molecule type" value="Genomic_DNA"/>
</dbReference>
<dbReference type="Proteomes" id="UP000031246">
    <property type="component" value="Unassembled WGS sequence"/>
</dbReference>